<dbReference type="CDD" id="cd04301">
    <property type="entry name" value="NAT_SF"/>
    <property type="match status" value="1"/>
</dbReference>
<dbReference type="InterPro" id="IPR016181">
    <property type="entry name" value="Acyl_CoA_acyltransferase"/>
</dbReference>
<dbReference type="Pfam" id="PF00583">
    <property type="entry name" value="Acetyltransf_1"/>
    <property type="match status" value="1"/>
</dbReference>
<feature type="domain" description="N-acetyltransferase" evidence="4">
    <location>
        <begin position="8"/>
        <end position="186"/>
    </location>
</feature>
<comment type="caution">
    <text evidence="5">The sequence shown here is derived from an EMBL/GenBank/DDBJ whole genome shotgun (WGS) entry which is preliminary data.</text>
</comment>
<dbReference type="Gene3D" id="3.40.630.30">
    <property type="match status" value="1"/>
</dbReference>
<sequence length="188" mass="20880">MSSSKEEALIRHARRDDIPTILQLIQELAEYEKEPNAVEATPELLASSIAFAPSPSSSSTSTSSAQDEAISSTRPARCLLLFTPSGFPAGMALYFYNYSTWKARAGIWLEDLFVRETYRGKGYGQMLIKELAKEVVDMKGGRLEWCVLKWNTPSIGFYESEKIGAKAQTEWQTMRVDGEGLVKLAGRG</sequence>
<dbReference type="InParanoid" id="A0A1E1JSI7"/>
<organism evidence="5 6">
    <name type="scientific">Rhynchosporium graminicola</name>
    <dbReference type="NCBI Taxonomy" id="2792576"/>
    <lineage>
        <taxon>Eukaryota</taxon>
        <taxon>Fungi</taxon>
        <taxon>Dikarya</taxon>
        <taxon>Ascomycota</taxon>
        <taxon>Pezizomycotina</taxon>
        <taxon>Leotiomycetes</taxon>
        <taxon>Helotiales</taxon>
        <taxon>Ploettnerulaceae</taxon>
        <taxon>Rhynchosporium</taxon>
    </lineage>
</organism>
<dbReference type="PANTHER" id="PTHR10545:SF29">
    <property type="entry name" value="GH14572P-RELATED"/>
    <property type="match status" value="1"/>
</dbReference>
<evidence type="ECO:0000259" key="4">
    <source>
        <dbReference type="PROSITE" id="PS51186"/>
    </source>
</evidence>
<keyword evidence="6" id="KW-1185">Reference proteome</keyword>
<keyword evidence="2" id="KW-0808">Transferase</keyword>
<name>A0A1E1JSI7_9HELO</name>
<accession>A0A1E1JSI7</accession>
<comment type="similarity">
    <text evidence="1">Belongs to the acetyltransferase family.</text>
</comment>
<dbReference type="PROSITE" id="PS51186">
    <property type="entry name" value="GNAT"/>
    <property type="match status" value="1"/>
</dbReference>
<dbReference type="STRING" id="914237.A0A1E1JSI7"/>
<protein>
    <submittedName>
        <fullName evidence="5">Related to acetyltransferase</fullName>
    </submittedName>
</protein>
<dbReference type="EMBL" id="FJUW01000002">
    <property type="protein sequence ID" value="CZS88622.1"/>
    <property type="molecule type" value="Genomic_DNA"/>
</dbReference>
<dbReference type="Proteomes" id="UP000178129">
    <property type="component" value="Unassembled WGS sequence"/>
</dbReference>
<reference evidence="6" key="1">
    <citation type="submission" date="2016-03" db="EMBL/GenBank/DDBJ databases">
        <authorList>
            <person name="Ploux O."/>
        </authorList>
    </citation>
    <scope>NUCLEOTIDE SEQUENCE [LARGE SCALE GENOMIC DNA]</scope>
    <source>
        <strain evidence="6">UK7</strain>
    </source>
</reference>
<dbReference type="PANTHER" id="PTHR10545">
    <property type="entry name" value="DIAMINE N-ACETYLTRANSFERASE"/>
    <property type="match status" value="1"/>
</dbReference>
<dbReference type="SUPFAM" id="SSF55729">
    <property type="entry name" value="Acyl-CoA N-acyltransferases (Nat)"/>
    <property type="match status" value="1"/>
</dbReference>
<dbReference type="InterPro" id="IPR051016">
    <property type="entry name" value="Diverse_Substrate_AcTransf"/>
</dbReference>
<evidence type="ECO:0000313" key="6">
    <source>
        <dbReference type="Proteomes" id="UP000178129"/>
    </source>
</evidence>
<dbReference type="GO" id="GO:0008080">
    <property type="term" value="F:N-acetyltransferase activity"/>
    <property type="evidence" value="ECO:0007669"/>
    <property type="project" value="TreeGrafter"/>
</dbReference>
<evidence type="ECO:0000256" key="1">
    <source>
        <dbReference type="ARBA" id="ARBA00008694"/>
    </source>
</evidence>
<dbReference type="InterPro" id="IPR000182">
    <property type="entry name" value="GNAT_dom"/>
</dbReference>
<dbReference type="FunFam" id="3.40.630.30:FF:000064">
    <property type="entry name" value="GNAT family acetyltransferase"/>
    <property type="match status" value="1"/>
</dbReference>
<evidence type="ECO:0000256" key="3">
    <source>
        <dbReference type="ARBA" id="ARBA00023315"/>
    </source>
</evidence>
<evidence type="ECO:0000313" key="5">
    <source>
        <dbReference type="EMBL" id="CZS88622.1"/>
    </source>
</evidence>
<keyword evidence="3" id="KW-0012">Acyltransferase</keyword>
<proteinExistence type="inferred from homology"/>
<gene>
    <name evidence="5" type="ORF">RCO7_04440</name>
</gene>
<evidence type="ECO:0000256" key="2">
    <source>
        <dbReference type="ARBA" id="ARBA00022679"/>
    </source>
</evidence>
<dbReference type="AlphaFoldDB" id="A0A1E1JSI7"/>